<comment type="subcellular location">
    <subcellularLocation>
        <location evidence="1">Cell membrane</location>
        <topology evidence="1">Multi-pass membrane protein</topology>
    </subcellularLocation>
</comment>
<dbReference type="SMART" id="SM00382">
    <property type="entry name" value="AAA"/>
    <property type="match status" value="1"/>
</dbReference>
<evidence type="ECO:0000256" key="1">
    <source>
        <dbReference type="ARBA" id="ARBA00004651"/>
    </source>
</evidence>
<keyword evidence="3" id="KW-0547">Nucleotide-binding</keyword>
<evidence type="ECO:0000256" key="5">
    <source>
        <dbReference type="ARBA" id="ARBA00022989"/>
    </source>
</evidence>
<evidence type="ECO:0000256" key="7">
    <source>
        <dbReference type="SAM" id="Phobius"/>
    </source>
</evidence>
<dbReference type="Pfam" id="PF00005">
    <property type="entry name" value="ABC_tran"/>
    <property type="match status" value="1"/>
</dbReference>
<comment type="caution">
    <text evidence="10">The sequence shown here is derived from an EMBL/GenBank/DDBJ whole genome shotgun (WGS) entry which is preliminary data.</text>
</comment>
<dbReference type="InterPro" id="IPR011527">
    <property type="entry name" value="ABC1_TM_dom"/>
</dbReference>
<reference evidence="10 11" key="1">
    <citation type="submission" date="2018-05" db="EMBL/GenBank/DDBJ databases">
        <title>Reference genomes for bee gut microbiota database.</title>
        <authorList>
            <person name="Ellegaard K.M."/>
        </authorList>
    </citation>
    <scope>NUCLEOTIDE SEQUENCE [LARGE SCALE GENOMIC DNA]</scope>
    <source>
        <strain evidence="10 11">ESL0184</strain>
    </source>
</reference>
<dbReference type="PANTHER" id="PTHR43394">
    <property type="entry name" value="ATP-DEPENDENT PERMEASE MDL1, MITOCHONDRIAL"/>
    <property type="match status" value="1"/>
</dbReference>
<feature type="transmembrane region" description="Helical" evidence="7">
    <location>
        <begin position="63"/>
        <end position="84"/>
    </location>
</feature>
<feature type="transmembrane region" description="Helical" evidence="7">
    <location>
        <begin position="253"/>
        <end position="271"/>
    </location>
</feature>
<dbReference type="GO" id="GO:0005524">
    <property type="term" value="F:ATP binding"/>
    <property type="evidence" value="ECO:0007669"/>
    <property type="project" value="UniProtKB-KW"/>
</dbReference>
<dbReference type="Gene3D" id="1.20.1560.10">
    <property type="entry name" value="ABC transporter type 1, transmembrane domain"/>
    <property type="match status" value="1"/>
</dbReference>
<dbReference type="PROSITE" id="PS50893">
    <property type="entry name" value="ABC_TRANSPORTER_2"/>
    <property type="match status" value="1"/>
</dbReference>
<protein>
    <submittedName>
        <fullName evidence="10">ABC transporter ATP-binding protein</fullName>
    </submittedName>
</protein>
<accession>A0ABX5N2F2</accession>
<evidence type="ECO:0000256" key="3">
    <source>
        <dbReference type="ARBA" id="ARBA00022741"/>
    </source>
</evidence>
<dbReference type="Pfam" id="PF00664">
    <property type="entry name" value="ABC_membrane"/>
    <property type="match status" value="1"/>
</dbReference>
<dbReference type="PANTHER" id="PTHR43394:SF1">
    <property type="entry name" value="ATP-BINDING CASSETTE SUB-FAMILY B MEMBER 10, MITOCHONDRIAL"/>
    <property type="match status" value="1"/>
</dbReference>
<dbReference type="SUPFAM" id="SSF90123">
    <property type="entry name" value="ABC transporter transmembrane region"/>
    <property type="match status" value="1"/>
</dbReference>
<sequence>MFFRIERMFILMEKYKKYDKSNYYLALFFSGIVYPFINLLLALVLKRLIDSGIARNVYELKNAIFVCLLVCIFLAAAVFTSELTKNRFVNNFSKKYRRHIFNEIIASDLNEFSNNSTGDFLATMTNTVSTIEEKYIKSFFSIVSNSSLLLFSIIGMFMINWQLSIAVLIVSLVPIIVMSLLGGKMQAKQNLALTQQNAYVSKVKDAFSGFLVIKSFNIEKQISKEFQNGNDKRADSEFSLSELNNISVSISNFSGYLVFLVAYGLGMFMVINGNTSIGGVTAIVQLVNFIVMPLSKLGLEMNNKKAGLAASKTLNQLLEKVHNPVKNNSNYLELNRFENEIKLTNVSFSYPQHGETGKTVLSHINLQIEKGKKYALVGMSGSGKTTLLKLLMRYYKLTKDGNISIDNVNINNINLSSLYKLINIVQQDVYIFDNSLAYNIMLGKSFTDKELNYAINKAGLRKLVDGNSKGVDLNVGENGKALSGGQKQRISIARALIRKTPILLMDEATSSLDQKNTTAIENAILEIKDLTSIVVTHKLNPNLLQKYDAIIFMKDGTITEEGSYEELMKQKGDLYNLCSLTMTN</sequence>
<dbReference type="InterPro" id="IPR027417">
    <property type="entry name" value="P-loop_NTPase"/>
</dbReference>
<evidence type="ECO:0000259" key="8">
    <source>
        <dbReference type="PROSITE" id="PS50893"/>
    </source>
</evidence>
<dbReference type="EMBL" id="QGLG01000002">
    <property type="protein sequence ID" value="PXY85283.1"/>
    <property type="molecule type" value="Genomic_DNA"/>
</dbReference>
<feature type="domain" description="ABC transmembrane type-1" evidence="9">
    <location>
        <begin position="25"/>
        <end position="298"/>
    </location>
</feature>
<dbReference type="PROSITE" id="PS50929">
    <property type="entry name" value="ABC_TM1F"/>
    <property type="match status" value="1"/>
</dbReference>
<proteinExistence type="predicted"/>
<dbReference type="InterPro" id="IPR039421">
    <property type="entry name" value="Type_1_exporter"/>
</dbReference>
<evidence type="ECO:0000259" key="9">
    <source>
        <dbReference type="PROSITE" id="PS50929"/>
    </source>
</evidence>
<dbReference type="InterPro" id="IPR017871">
    <property type="entry name" value="ABC_transporter-like_CS"/>
</dbReference>
<organism evidence="10 11">
    <name type="scientific">Lactobacillus melliventris</name>
    <dbReference type="NCBI Taxonomy" id="1218507"/>
    <lineage>
        <taxon>Bacteria</taxon>
        <taxon>Bacillati</taxon>
        <taxon>Bacillota</taxon>
        <taxon>Bacilli</taxon>
        <taxon>Lactobacillales</taxon>
        <taxon>Lactobacillaceae</taxon>
        <taxon>Lactobacillus</taxon>
    </lineage>
</organism>
<dbReference type="InterPro" id="IPR003439">
    <property type="entry name" value="ABC_transporter-like_ATP-bd"/>
</dbReference>
<dbReference type="InterPro" id="IPR003593">
    <property type="entry name" value="AAA+_ATPase"/>
</dbReference>
<feature type="transmembrane region" description="Helical" evidence="7">
    <location>
        <begin position="139"/>
        <end position="159"/>
    </location>
</feature>
<dbReference type="InterPro" id="IPR036640">
    <property type="entry name" value="ABC1_TM_sf"/>
</dbReference>
<gene>
    <name evidence="10" type="ORF">DK873_09155</name>
</gene>
<keyword evidence="6 7" id="KW-0472">Membrane</keyword>
<feature type="transmembrane region" description="Helical" evidence="7">
    <location>
        <begin position="165"/>
        <end position="183"/>
    </location>
</feature>
<dbReference type="Proteomes" id="UP000247698">
    <property type="component" value="Unassembled WGS sequence"/>
</dbReference>
<dbReference type="Gene3D" id="3.40.50.300">
    <property type="entry name" value="P-loop containing nucleotide triphosphate hydrolases"/>
    <property type="match status" value="1"/>
</dbReference>
<feature type="transmembrane region" description="Helical" evidence="7">
    <location>
        <begin position="21"/>
        <end position="43"/>
    </location>
</feature>
<keyword evidence="2 7" id="KW-0812">Transmembrane</keyword>
<evidence type="ECO:0000256" key="6">
    <source>
        <dbReference type="ARBA" id="ARBA00023136"/>
    </source>
</evidence>
<evidence type="ECO:0000313" key="11">
    <source>
        <dbReference type="Proteomes" id="UP000247698"/>
    </source>
</evidence>
<dbReference type="PROSITE" id="PS00211">
    <property type="entry name" value="ABC_TRANSPORTER_1"/>
    <property type="match status" value="1"/>
</dbReference>
<evidence type="ECO:0000313" key="10">
    <source>
        <dbReference type="EMBL" id="PXY85283.1"/>
    </source>
</evidence>
<evidence type="ECO:0000256" key="4">
    <source>
        <dbReference type="ARBA" id="ARBA00022840"/>
    </source>
</evidence>
<dbReference type="SUPFAM" id="SSF52540">
    <property type="entry name" value="P-loop containing nucleoside triphosphate hydrolases"/>
    <property type="match status" value="1"/>
</dbReference>
<keyword evidence="11" id="KW-1185">Reference proteome</keyword>
<name>A0ABX5N2F2_9LACO</name>
<keyword evidence="4 10" id="KW-0067">ATP-binding</keyword>
<feature type="transmembrane region" description="Helical" evidence="7">
    <location>
        <begin position="277"/>
        <end position="295"/>
    </location>
</feature>
<keyword evidence="5 7" id="KW-1133">Transmembrane helix</keyword>
<feature type="domain" description="ABC transporter" evidence="8">
    <location>
        <begin position="341"/>
        <end position="580"/>
    </location>
</feature>
<evidence type="ECO:0000256" key="2">
    <source>
        <dbReference type="ARBA" id="ARBA00022692"/>
    </source>
</evidence>